<dbReference type="Pfam" id="PF02931">
    <property type="entry name" value="Neur_chan_LBD"/>
    <property type="match status" value="1"/>
</dbReference>
<keyword evidence="4 5" id="KW-0472">Membrane</keyword>
<evidence type="ECO:0000256" key="1">
    <source>
        <dbReference type="ARBA" id="ARBA00004141"/>
    </source>
</evidence>
<dbReference type="InterPro" id="IPR006201">
    <property type="entry name" value="Neur_channel"/>
</dbReference>
<feature type="transmembrane region" description="Helical" evidence="5">
    <location>
        <begin position="228"/>
        <end position="250"/>
    </location>
</feature>
<evidence type="ECO:0000256" key="3">
    <source>
        <dbReference type="ARBA" id="ARBA00022989"/>
    </source>
</evidence>
<dbReference type="Gene3D" id="2.70.170.10">
    <property type="entry name" value="Neurotransmitter-gated ion-channel ligand-binding domain"/>
    <property type="match status" value="1"/>
</dbReference>
<dbReference type="PANTHER" id="PTHR18945">
    <property type="entry name" value="NEUROTRANSMITTER GATED ION CHANNEL"/>
    <property type="match status" value="1"/>
</dbReference>
<keyword evidence="10" id="KW-1185">Reference proteome</keyword>
<evidence type="ECO:0000259" key="7">
    <source>
        <dbReference type="Pfam" id="PF02931"/>
    </source>
</evidence>
<dbReference type="Gene3D" id="1.20.58.390">
    <property type="entry name" value="Neurotransmitter-gated ion-channel transmembrane domain"/>
    <property type="match status" value="1"/>
</dbReference>
<dbReference type="InterPro" id="IPR036734">
    <property type="entry name" value="Neur_chan_lig-bd_sf"/>
</dbReference>
<evidence type="ECO:0000256" key="6">
    <source>
        <dbReference type="SAM" id="MobiDB-lite"/>
    </source>
</evidence>
<evidence type="ECO:0000256" key="2">
    <source>
        <dbReference type="ARBA" id="ARBA00022692"/>
    </source>
</evidence>
<dbReference type="PRINTS" id="PR00252">
    <property type="entry name" value="NRIONCHANNEL"/>
</dbReference>
<keyword evidence="5" id="KW-0813">Transport</keyword>
<dbReference type="Pfam" id="PF02932">
    <property type="entry name" value="Neur_chan_memb"/>
    <property type="match status" value="1"/>
</dbReference>
<evidence type="ECO:0000259" key="8">
    <source>
        <dbReference type="Pfam" id="PF02932"/>
    </source>
</evidence>
<name>A0AAD8EYF4_BIOPF</name>
<reference evidence="9" key="1">
    <citation type="journal article" date="2023" name="PLoS Negl. Trop. Dis.">
        <title>A genome sequence for Biomphalaria pfeifferi, the major vector snail for the human-infecting parasite Schistosoma mansoni.</title>
        <authorList>
            <person name="Bu L."/>
            <person name="Lu L."/>
            <person name="Laidemitt M.R."/>
            <person name="Zhang S.M."/>
            <person name="Mutuku M."/>
            <person name="Mkoji G."/>
            <person name="Steinauer M."/>
            <person name="Loker E.S."/>
        </authorList>
    </citation>
    <scope>NUCLEOTIDE SEQUENCE</scope>
    <source>
        <strain evidence="9">KasaAsao</strain>
    </source>
</reference>
<feature type="transmembrane region" description="Helical" evidence="5">
    <location>
        <begin position="198"/>
        <end position="221"/>
    </location>
</feature>
<comment type="caution">
    <text evidence="9">The sequence shown here is derived from an EMBL/GenBank/DDBJ whole genome shotgun (WGS) entry which is preliminary data.</text>
</comment>
<dbReference type="InterPro" id="IPR038050">
    <property type="entry name" value="Neuro_actylchol_rec"/>
</dbReference>
<dbReference type="SUPFAM" id="SSF90112">
    <property type="entry name" value="Neurotransmitter-gated ion-channel transmembrane pore"/>
    <property type="match status" value="1"/>
</dbReference>
<feature type="transmembrane region" description="Helical" evidence="5">
    <location>
        <begin position="434"/>
        <end position="453"/>
    </location>
</feature>
<reference evidence="9" key="2">
    <citation type="submission" date="2023-04" db="EMBL/GenBank/DDBJ databases">
        <authorList>
            <person name="Bu L."/>
            <person name="Lu L."/>
            <person name="Laidemitt M.R."/>
            <person name="Zhang S.M."/>
            <person name="Mutuku M."/>
            <person name="Mkoji G."/>
            <person name="Steinauer M."/>
            <person name="Loker E.S."/>
        </authorList>
    </citation>
    <scope>NUCLEOTIDE SEQUENCE</scope>
    <source>
        <strain evidence="9">KasaAsao</strain>
        <tissue evidence="9">Whole Snail</tissue>
    </source>
</reference>
<comment type="subcellular location">
    <subcellularLocation>
        <location evidence="1">Membrane</location>
        <topology evidence="1">Multi-pass membrane protein</topology>
    </subcellularLocation>
</comment>
<dbReference type="GO" id="GO:0004888">
    <property type="term" value="F:transmembrane signaling receptor activity"/>
    <property type="evidence" value="ECO:0007669"/>
    <property type="project" value="InterPro"/>
</dbReference>
<dbReference type="InterPro" id="IPR006202">
    <property type="entry name" value="Neur_chan_lig-bd"/>
</dbReference>
<accession>A0AAD8EYF4</accession>
<dbReference type="SUPFAM" id="SSF63712">
    <property type="entry name" value="Nicotinic receptor ligand binding domain-like"/>
    <property type="match status" value="1"/>
</dbReference>
<feature type="domain" description="Neurotransmitter-gated ion-channel ligand-binding" evidence="7">
    <location>
        <begin position="39"/>
        <end position="195"/>
    </location>
</feature>
<comment type="similarity">
    <text evidence="5">Belongs to the ligand-gated ion channel (TC 1.A.9) family.</text>
</comment>
<proteinExistence type="inferred from homology"/>
<dbReference type="GO" id="GO:0005230">
    <property type="term" value="F:extracellular ligand-gated monoatomic ion channel activity"/>
    <property type="evidence" value="ECO:0007669"/>
    <property type="project" value="InterPro"/>
</dbReference>
<keyword evidence="9" id="KW-0675">Receptor</keyword>
<feature type="domain" description="Neurotransmitter-gated ion-channel transmembrane" evidence="8">
    <location>
        <begin position="203"/>
        <end position="285"/>
    </location>
</feature>
<keyword evidence="5" id="KW-0406">Ion transport</keyword>
<evidence type="ECO:0000313" key="10">
    <source>
        <dbReference type="Proteomes" id="UP001233172"/>
    </source>
</evidence>
<dbReference type="EMBL" id="JASAOG010000213">
    <property type="protein sequence ID" value="KAK0043716.1"/>
    <property type="molecule type" value="Genomic_DNA"/>
</dbReference>
<evidence type="ECO:0000256" key="4">
    <source>
        <dbReference type="ARBA" id="ARBA00023136"/>
    </source>
</evidence>
<dbReference type="AlphaFoldDB" id="A0AAD8EYF4"/>
<feature type="region of interest" description="Disordered" evidence="6">
    <location>
        <begin position="379"/>
        <end position="399"/>
    </location>
</feature>
<evidence type="ECO:0000313" key="9">
    <source>
        <dbReference type="EMBL" id="KAK0043716.1"/>
    </source>
</evidence>
<sequence>MSSKALVWFQLICQTILMTGSVLSMDSNATEFDFLRLHQVLLTNYRKDKNLMWEPRHYGGLDRMYFSQQQIWAPTVYIVESQTKGPTLFNLPTNHLVVPDGTVMFSSSGILETSCSLDMTYFPYDYQSCKFGFGVLDSSKRDINLISDPRGPQKASAFVPDGEWNVHGFSTAEHSYGSKNYEFQTLYVIMKLQRRSTYYVLNVIVPAVTVSMLSLITFAVPVESGERLAYALTNLLSLSVYITYIGSIIPSSSVDLPILLRYLVSLFLISSMCVVMTVVVIVMRWSRVVSSCDNYKSIFIFGLLLNIRRSDKRFGTLCRRKRIACVEYKLPVPTDAPGLNSVELQNLWDTVNEKSLVDTPALLKTSSELLHGMKPANKEVTKTSHHKSPSFHEGMHTSNDDCMPKRGHEACPNYELLEADMDPDVLRLCSRVDLFSFLVLFAIFLIMTIMSFVQLNSQH</sequence>
<dbReference type="PROSITE" id="PS00236">
    <property type="entry name" value="NEUROTR_ION_CHANNEL"/>
    <property type="match status" value="1"/>
</dbReference>
<gene>
    <name evidence="9" type="ORF">Bpfe_026977</name>
</gene>
<organism evidence="9 10">
    <name type="scientific">Biomphalaria pfeifferi</name>
    <name type="common">Bloodfluke planorb</name>
    <name type="synonym">Freshwater snail</name>
    <dbReference type="NCBI Taxonomy" id="112525"/>
    <lineage>
        <taxon>Eukaryota</taxon>
        <taxon>Metazoa</taxon>
        <taxon>Spiralia</taxon>
        <taxon>Lophotrochozoa</taxon>
        <taxon>Mollusca</taxon>
        <taxon>Gastropoda</taxon>
        <taxon>Heterobranchia</taxon>
        <taxon>Euthyneura</taxon>
        <taxon>Panpulmonata</taxon>
        <taxon>Hygrophila</taxon>
        <taxon>Lymnaeoidea</taxon>
        <taxon>Planorbidae</taxon>
        <taxon>Biomphalaria</taxon>
    </lineage>
</organism>
<keyword evidence="3 5" id="KW-1133">Transmembrane helix</keyword>
<dbReference type="InterPro" id="IPR036719">
    <property type="entry name" value="Neuro-gated_channel_TM_sf"/>
</dbReference>
<feature type="signal peptide" evidence="5">
    <location>
        <begin position="1"/>
        <end position="24"/>
    </location>
</feature>
<dbReference type="GO" id="GO:0016020">
    <property type="term" value="C:membrane"/>
    <property type="evidence" value="ECO:0007669"/>
    <property type="project" value="UniProtKB-SubCell"/>
</dbReference>
<feature type="chain" id="PRO_5041766996" evidence="5">
    <location>
        <begin position="25"/>
        <end position="459"/>
    </location>
</feature>
<feature type="transmembrane region" description="Helical" evidence="5">
    <location>
        <begin position="262"/>
        <end position="283"/>
    </location>
</feature>
<keyword evidence="5" id="KW-0407">Ion channel</keyword>
<keyword evidence="5" id="KW-0732">Signal</keyword>
<dbReference type="CDD" id="cd18989">
    <property type="entry name" value="LGIC_ECD_cation"/>
    <property type="match status" value="1"/>
</dbReference>
<evidence type="ECO:0000256" key="5">
    <source>
        <dbReference type="RuleBase" id="RU000687"/>
    </source>
</evidence>
<dbReference type="Proteomes" id="UP001233172">
    <property type="component" value="Unassembled WGS sequence"/>
</dbReference>
<dbReference type="CDD" id="cd19051">
    <property type="entry name" value="LGIC_TM_cation"/>
    <property type="match status" value="1"/>
</dbReference>
<keyword evidence="2 5" id="KW-0812">Transmembrane</keyword>
<protein>
    <submittedName>
        <fullName evidence="9">Neuronal acetylcholine receptor subunit alpha-7</fullName>
    </submittedName>
</protein>
<dbReference type="InterPro" id="IPR018000">
    <property type="entry name" value="Neurotransmitter_ion_chnl_CS"/>
</dbReference>
<dbReference type="InterPro" id="IPR006029">
    <property type="entry name" value="Neurotrans-gated_channel_TM"/>
</dbReference>